<evidence type="ECO:0000313" key="2">
    <source>
        <dbReference type="Proteomes" id="UP000528286"/>
    </source>
</evidence>
<dbReference type="AlphaFoldDB" id="A0A7W6J6M2"/>
<gene>
    <name evidence="1" type="ORF">GGR23_002979</name>
</gene>
<reference evidence="1 2" key="1">
    <citation type="submission" date="2020-08" db="EMBL/GenBank/DDBJ databases">
        <title>Genomic Encyclopedia of Type Strains, Phase IV (KMG-IV): sequencing the most valuable type-strain genomes for metagenomic binning, comparative biology and taxonomic classification.</title>
        <authorList>
            <person name="Goeker M."/>
        </authorList>
    </citation>
    <scope>NUCLEOTIDE SEQUENCE [LARGE SCALE GENOMIC DNA]</scope>
    <source>
        <strain evidence="1 2">DSM 29853</strain>
    </source>
</reference>
<dbReference type="Proteomes" id="UP000528286">
    <property type="component" value="Unassembled WGS sequence"/>
</dbReference>
<dbReference type="EMBL" id="JACIEZ010000006">
    <property type="protein sequence ID" value="MBB4065771.1"/>
    <property type="molecule type" value="Genomic_DNA"/>
</dbReference>
<organism evidence="1 2">
    <name type="scientific">Gellertiella hungarica</name>
    <dbReference type="NCBI Taxonomy" id="1572859"/>
    <lineage>
        <taxon>Bacteria</taxon>
        <taxon>Pseudomonadati</taxon>
        <taxon>Pseudomonadota</taxon>
        <taxon>Alphaproteobacteria</taxon>
        <taxon>Hyphomicrobiales</taxon>
        <taxon>Rhizobiaceae</taxon>
        <taxon>Gellertiella</taxon>
    </lineage>
</organism>
<proteinExistence type="predicted"/>
<accession>A0A7W6J6M2</accession>
<protein>
    <submittedName>
        <fullName evidence="1">Uncharacterized protein</fullName>
    </submittedName>
</protein>
<sequence length="101" mass="10761">MADSLSAISLIFLDHPLSRFRPAAGNGVGGLPAAARQAAVTLHPAVVPGPLRVPGVAMIFLGRNRIGRSVMMRGRRRVAPAAPERASRPFSGRYCRTTMRA</sequence>
<dbReference type="RefSeq" id="WP_183367069.1">
    <property type="nucleotide sequence ID" value="NZ_JACIEZ010000006.1"/>
</dbReference>
<name>A0A7W6J6M2_9HYPH</name>
<evidence type="ECO:0000313" key="1">
    <source>
        <dbReference type="EMBL" id="MBB4065771.1"/>
    </source>
</evidence>
<comment type="caution">
    <text evidence="1">The sequence shown here is derived from an EMBL/GenBank/DDBJ whole genome shotgun (WGS) entry which is preliminary data.</text>
</comment>
<keyword evidence="2" id="KW-1185">Reference proteome</keyword>